<dbReference type="InterPro" id="IPR015797">
    <property type="entry name" value="NUDIX_hydrolase-like_dom_sf"/>
</dbReference>
<dbReference type="InterPro" id="IPR000086">
    <property type="entry name" value="NUDIX_hydrolase_dom"/>
</dbReference>
<dbReference type="PANTHER" id="PTHR12992:SF11">
    <property type="entry name" value="MITOCHONDRIAL COENZYME A DIPHOSPHATASE NUDT8"/>
    <property type="match status" value="1"/>
</dbReference>
<evidence type="ECO:0000313" key="8">
    <source>
        <dbReference type="EMBL" id="HIV74365.1"/>
    </source>
</evidence>
<feature type="domain" description="Nudix hydrolase" evidence="7">
    <location>
        <begin position="28"/>
        <end position="161"/>
    </location>
</feature>
<reference evidence="8" key="2">
    <citation type="submission" date="2021-04" db="EMBL/GenBank/DDBJ databases">
        <authorList>
            <person name="Gilroy R."/>
        </authorList>
    </citation>
    <scope>NUCLEOTIDE SEQUENCE</scope>
    <source>
        <strain evidence="8">CHK169-2315</strain>
    </source>
</reference>
<evidence type="ECO:0000256" key="3">
    <source>
        <dbReference type="ARBA" id="ARBA00022723"/>
    </source>
</evidence>
<reference evidence="8" key="1">
    <citation type="journal article" date="2021" name="PeerJ">
        <title>Extensive microbial diversity within the chicken gut microbiome revealed by metagenomics and culture.</title>
        <authorList>
            <person name="Gilroy R."/>
            <person name="Ravi A."/>
            <person name="Getino M."/>
            <person name="Pursley I."/>
            <person name="Horton D.L."/>
            <person name="Alikhan N.F."/>
            <person name="Baker D."/>
            <person name="Gharbi K."/>
            <person name="Hall N."/>
            <person name="Watson M."/>
            <person name="Adriaenssens E.M."/>
            <person name="Foster-Nyarko E."/>
            <person name="Jarju S."/>
            <person name="Secka A."/>
            <person name="Antonio M."/>
            <person name="Oren A."/>
            <person name="Chaudhuri R.R."/>
            <person name="La Ragione R."/>
            <person name="Hildebrand F."/>
            <person name="Pallen M.J."/>
        </authorList>
    </citation>
    <scope>NUCLEOTIDE SEQUENCE</scope>
    <source>
        <strain evidence="8">CHK169-2315</strain>
    </source>
</reference>
<keyword evidence="5" id="KW-0460">Magnesium</keyword>
<dbReference type="CDD" id="cd03426">
    <property type="entry name" value="NUDIX_CoAse_Nudt7"/>
    <property type="match status" value="1"/>
</dbReference>
<comment type="caution">
    <text evidence="8">The sequence shown here is derived from an EMBL/GenBank/DDBJ whole genome shotgun (WGS) entry which is preliminary data.</text>
</comment>
<evidence type="ECO:0000256" key="1">
    <source>
        <dbReference type="ARBA" id="ARBA00001936"/>
    </source>
</evidence>
<gene>
    <name evidence="8" type="ORF">H9895_04700</name>
</gene>
<dbReference type="Proteomes" id="UP000823937">
    <property type="component" value="Unassembled WGS sequence"/>
</dbReference>
<dbReference type="GO" id="GO:0010945">
    <property type="term" value="F:coenzyme A diphosphatase activity"/>
    <property type="evidence" value="ECO:0007669"/>
    <property type="project" value="InterPro"/>
</dbReference>
<dbReference type="GO" id="GO:0046872">
    <property type="term" value="F:metal ion binding"/>
    <property type="evidence" value="ECO:0007669"/>
    <property type="project" value="UniProtKB-KW"/>
</dbReference>
<dbReference type="Gene3D" id="3.90.79.10">
    <property type="entry name" value="Nucleoside Triphosphate Pyrophosphohydrolase"/>
    <property type="match status" value="1"/>
</dbReference>
<evidence type="ECO:0000256" key="5">
    <source>
        <dbReference type="ARBA" id="ARBA00022842"/>
    </source>
</evidence>
<dbReference type="InterPro" id="IPR045121">
    <property type="entry name" value="CoAse"/>
</dbReference>
<dbReference type="EMBL" id="DXHX01000068">
    <property type="protein sequence ID" value="HIV74365.1"/>
    <property type="molecule type" value="Genomic_DNA"/>
</dbReference>
<comment type="cofactor">
    <cofactor evidence="1">
        <name>Mn(2+)</name>
        <dbReference type="ChEBI" id="CHEBI:29035"/>
    </cofactor>
</comment>
<dbReference type="Pfam" id="PF00293">
    <property type="entry name" value="NUDIX"/>
    <property type="match status" value="1"/>
</dbReference>
<evidence type="ECO:0000256" key="4">
    <source>
        <dbReference type="ARBA" id="ARBA00022801"/>
    </source>
</evidence>
<dbReference type="SUPFAM" id="SSF55811">
    <property type="entry name" value="Nudix"/>
    <property type="match status" value="1"/>
</dbReference>
<evidence type="ECO:0000313" key="9">
    <source>
        <dbReference type="Proteomes" id="UP000823937"/>
    </source>
</evidence>
<organism evidence="8 9">
    <name type="scientific">Candidatus Pseudogracilibacillus intestinigallinarum</name>
    <dbReference type="NCBI Taxonomy" id="2838742"/>
    <lineage>
        <taxon>Bacteria</taxon>
        <taxon>Bacillati</taxon>
        <taxon>Bacillota</taxon>
        <taxon>Bacilli</taxon>
        <taxon>Bacillales</taxon>
        <taxon>Bacillaceae</taxon>
        <taxon>Pseudogracilibacillus</taxon>
    </lineage>
</organism>
<proteinExistence type="predicted"/>
<name>A0A9D1TJM8_9BACI</name>
<dbReference type="PANTHER" id="PTHR12992">
    <property type="entry name" value="NUDIX HYDROLASE"/>
    <property type="match status" value="1"/>
</dbReference>
<comment type="cofactor">
    <cofactor evidence="2">
        <name>Mg(2+)</name>
        <dbReference type="ChEBI" id="CHEBI:18420"/>
    </cofactor>
</comment>
<evidence type="ECO:0000256" key="6">
    <source>
        <dbReference type="ARBA" id="ARBA00023211"/>
    </source>
</evidence>
<protein>
    <submittedName>
        <fullName evidence="8">CoA pyrophosphatase</fullName>
    </submittedName>
</protein>
<keyword evidence="4" id="KW-0378">Hydrolase</keyword>
<keyword evidence="6" id="KW-0464">Manganese</keyword>
<accession>A0A9D1TJM8</accession>
<dbReference type="AlphaFoldDB" id="A0A9D1TJM8"/>
<keyword evidence="3" id="KW-0479">Metal-binding</keyword>
<sequence length="220" mass="25477">MGGSLLDIKRILDSFTNREPRMMGEKQYRQSAILIPLVEQADGIHLLFEVRSYDMRSQPGDVCFPGGKIDETDRSAKHCAIRETTEELGISASEVEDVIPFDYIISDIGTCIYPFIGKIRSLSNMKMNKEEVAEVFTVPLTYFLEHAPAVYDITFQPVPSEDFPYELIHGGKDYDWRPRAKKEYFYQYEDKVIWGLTARIVRHFVEMMHDVMVDEEEAMK</sequence>
<dbReference type="PROSITE" id="PS51462">
    <property type="entry name" value="NUDIX"/>
    <property type="match status" value="1"/>
</dbReference>
<evidence type="ECO:0000256" key="2">
    <source>
        <dbReference type="ARBA" id="ARBA00001946"/>
    </source>
</evidence>
<evidence type="ECO:0000259" key="7">
    <source>
        <dbReference type="PROSITE" id="PS51462"/>
    </source>
</evidence>